<dbReference type="NCBIfam" id="NF009667">
    <property type="entry name" value="PRK13188.1"/>
    <property type="match status" value="1"/>
</dbReference>
<dbReference type="NCBIfam" id="TIGR00325">
    <property type="entry name" value="lpxC"/>
    <property type="match status" value="1"/>
</dbReference>
<evidence type="ECO:0000256" key="15">
    <source>
        <dbReference type="ARBA" id="ARBA00061221"/>
    </source>
</evidence>
<organism evidence="19 20">
    <name type="scientific">Neolewinella agarilytica</name>
    <dbReference type="NCBI Taxonomy" id="478744"/>
    <lineage>
        <taxon>Bacteria</taxon>
        <taxon>Pseudomonadati</taxon>
        <taxon>Bacteroidota</taxon>
        <taxon>Saprospiria</taxon>
        <taxon>Saprospirales</taxon>
        <taxon>Lewinellaceae</taxon>
        <taxon>Neolewinella</taxon>
    </lineage>
</organism>
<comment type="catalytic activity">
    <reaction evidence="18">
        <text>a (3R)-hydroxyacyl-[ACP] = a (2E)-enoyl-[ACP] + H2O</text>
        <dbReference type="Rhea" id="RHEA:13097"/>
        <dbReference type="Rhea" id="RHEA-COMP:9925"/>
        <dbReference type="Rhea" id="RHEA-COMP:9945"/>
        <dbReference type="ChEBI" id="CHEBI:15377"/>
        <dbReference type="ChEBI" id="CHEBI:78784"/>
        <dbReference type="ChEBI" id="CHEBI:78827"/>
        <dbReference type="EC" id="4.2.1.59"/>
    </reaction>
</comment>
<dbReference type="OrthoDB" id="9772788at2"/>
<dbReference type="EMBL" id="FOFB01000001">
    <property type="protein sequence ID" value="SEP65626.1"/>
    <property type="molecule type" value="Genomic_DNA"/>
</dbReference>
<dbReference type="HAMAP" id="MF_00406">
    <property type="entry name" value="FabZ"/>
    <property type="match status" value="1"/>
</dbReference>
<dbReference type="InterPro" id="IPR013114">
    <property type="entry name" value="FabA_FabZ"/>
</dbReference>
<evidence type="ECO:0000256" key="11">
    <source>
        <dbReference type="ARBA" id="ARBA00023098"/>
    </source>
</evidence>
<evidence type="ECO:0000256" key="17">
    <source>
        <dbReference type="HAMAP-Rule" id="MF_00388"/>
    </source>
</evidence>
<comment type="function">
    <text evidence="14 18">Involved in unsaturated fatty acids biosynthesis. Catalyzes the dehydration of short chain beta-hydroxyacyl-ACPs and long chain saturated and unsaturated beta-hydroxyacyl-ACPs.</text>
</comment>
<evidence type="ECO:0000256" key="14">
    <source>
        <dbReference type="ARBA" id="ARBA00025049"/>
    </source>
</evidence>
<evidence type="ECO:0000256" key="10">
    <source>
        <dbReference type="ARBA" id="ARBA00022833"/>
    </source>
</evidence>
<comment type="pathway">
    <text evidence="4 17">Glycolipid biosynthesis; lipid IV(A) biosynthesis; lipid IV(A) from (3R)-3-hydroxytetradecanoyl-[acyl-carrier-protein] and UDP-N-acetyl-alpha-D-glucosamine: step 2/6.</text>
</comment>
<proteinExistence type="inferred from homology"/>
<evidence type="ECO:0000256" key="13">
    <source>
        <dbReference type="ARBA" id="ARBA00024535"/>
    </source>
</evidence>
<evidence type="ECO:0000256" key="7">
    <source>
        <dbReference type="ARBA" id="ARBA00022556"/>
    </source>
</evidence>
<dbReference type="InterPro" id="IPR010084">
    <property type="entry name" value="FabZ"/>
</dbReference>
<feature type="binding site" evidence="17">
    <location>
        <position position="264"/>
    </location>
    <ligand>
        <name>Zn(2+)</name>
        <dbReference type="ChEBI" id="CHEBI:29105"/>
    </ligand>
</feature>
<evidence type="ECO:0000256" key="2">
    <source>
        <dbReference type="ARBA" id="ARBA00002923"/>
    </source>
</evidence>
<evidence type="ECO:0000256" key="3">
    <source>
        <dbReference type="ARBA" id="ARBA00004496"/>
    </source>
</evidence>
<evidence type="ECO:0000256" key="4">
    <source>
        <dbReference type="ARBA" id="ARBA00005002"/>
    </source>
</evidence>
<comment type="similarity">
    <text evidence="16">In the C-terminal section; belongs to the thioester dehydratase family.</text>
</comment>
<dbReference type="InterPro" id="IPR011334">
    <property type="entry name" value="UDP-acyl_GlcNac_deAcase_C"/>
</dbReference>
<dbReference type="GO" id="GO:0006633">
    <property type="term" value="P:fatty acid biosynthetic process"/>
    <property type="evidence" value="ECO:0007669"/>
    <property type="project" value="UniProtKB-UniRule"/>
</dbReference>
<keyword evidence="9 17" id="KW-0378">Hydrolase</keyword>
<dbReference type="SUPFAM" id="SSF54211">
    <property type="entry name" value="Ribosomal protein S5 domain 2-like"/>
    <property type="match status" value="2"/>
</dbReference>
<comment type="cofactor">
    <cofactor evidence="1 17">
        <name>Zn(2+)</name>
        <dbReference type="ChEBI" id="CHEBI:29105"/>
    </cofactor>
</comment>
<comment type="subcellular location">
    <subcellularLocation>
        <location evidence="3 18">Cytoplasm</location>
    </subcellularLocation>
</comment>
<evidence type="ECO:0000256" key="6">
    <source>
        <dbReference type="ARBA" id="ARBA00022516"/>
    </source>
</evidence>
<dbReference type="SUPFAM" id="SSF54637">
    <property type="entry name" value="Thioesterase/thiol ester dehydrase-isomerase"/>
    <property type="match status" value="1"/>
</dbReference>
<dbReference type="AlphaFoldDB" id="A0A1H8ZMB3"/>
<dbReference type="InterPro" id="IPR015870">
    <property type="entry name" value="UDP-acyl_N-AcGlcN_deAcase_N"/>
</dbReference>
<feature type="active site" description="Proton donor" evidence="17">
    <location>
        <position position="287"/>
    </location>
</feature>
<gene>
    <name evidence="17" type="primary">lpxC</name>
    <name evidence="18" type="synonym">fabZ</name>
    <name evidence="19" type="ORF">SAMN05444359_101379</name>
</gene>
<dbReference type="GO" id="GO:0005737">
    <property type="term" value="C:cytoplasm"/>
    <property type="evidence" value="ECO:0007669"/>
    <property type="project" value="UniProtKB-SubCell"/>
</dbReference>
<dbReference type="GO" id="GO:0019171">
    <property type="term" value="F:(3R)-hydroxyacyl-[acyl-carrier-protein] dehydratase activity"/>
    <property type="evidence" value="ECO:0007669"/>
    <property type="project" value="UniProtKB-EC"/>
</dbReference>
<evidence type="ECO:0000256" key="18">
    <source>
        <dbReference type="HAMAP-Rule" id="MF_00406"/>
    </source>
</evidence>
<dbReference type="NCBIfam" id="NF000582">
    <property type="entry name" value="PRK00006.1"/>
    <property type="match status" value="1"/>
</dbReference>
<sequence>MMNQRTIARSFSLNGVGLHSGAQVKLTFKPAPAGHGVKFQRIDLEGQPIINVDVNRVVSTDRSTTIGTKDAMVSTVEHLLSAVSGLQIDNLLVELDGLEIPILDGSASPFIAPLLEAGVEEQDAPRNYFIVEEPITYRDEVTGSEIVALPYDGFEVVSMIDFDSPVLGQQYATLRGYEDYASEIAPCRTFVFLHELEALFEHDLIKGGDLTNAIVIADQLVPQERLDKLAKRMGKETVEVTQKGILNTLDLKFHNEPARHKLLDVMGDISLLGVPIRGRILATKPGHGANVAFTKLLKKAYMEQRRLKGRPHYNPNDEPVYNLVEIQSIMPHRYPFLLIDKIIEKGENHIVGLKNLSANEEFFQGHFPGNPVMPGVLQIEAMAQTGGLLVLTQQDDPYGWDTYFLKVENAKFKNFVVPGDTVLFKMELIAPVRRGICQMRGTAYVGNKIVSEAELVAQIVKRP</sequence>
<evidence type="ECO:0000256" key="9">
    <source>
        <dbReference type="ARBA" id="ARBA00022801"/>
    </source>
</evidence>
<dbReference type="RefSeq" id="WP_090165093.1">
    <property type="nucleotide sequence ID" value="NZ_FOFB01000001.1"/>
</dbReference>
<dbReference type="GO" id="GO:0009245">
    <property type="term" value="P:lipid A biosynthetic process"/>
    <property type="evidence" value="ECO:0007669"/>
    <property type="project" value="UniProtKB-UniRule"/>
</dbReference>
<dbReference type="GO" id="GO:0046872">
    <property type="term" value="F:metal ion binding"/>
    <property type="evidence" value="ECO:0007669"/>
    <property type="project" value="UniProtKB-KW"/>
</dbReference>
<dbReference type="CDD" id="cd01288">
    <property type="entry name" value="FabZ"/>
    <property type="match status" value="1"/>
</dbReference>
<evidence type="ECO:0000313" key="19">
    <source>
        <dbReference type="EMBL" id="SEP65626.1"/>
    </source>
</evidence>
<keyword evidence="5 18" id="KW-0963">Cytoplasm</keyword>
<keyword evidence="7 17" id="KW-0441">Lipid A biosynthesis</keyword>
<dbReference type="InterPro" id="IPR004463">
    <property type="entry name" value="UDP-acyl_GlcNac_deAcase"/>
</dbReference>
<dbReference type="Gene3D" id="3.30.1700.10">
    <property type="entry name" value="lpxc deacetylase, domain 2"/>
    <property type="match status" value="1"/>
</dbReference>
<keyword evidence="8 17" id="KW-0479">Metal-binding</keyword>
<dbReference type="HAMAP" id="MF_00388">
    <property type="entry name" value="LpxC"/>
    <property type="match status" value="1"/>
</dbReference>
<dbReference type="InterPro" id="IPR020568">
    <property type="entry name" value="Ribosomal_Su5_D2-typ_SF"/>
</dbReference>
<comment type="catalytic activity">
    <reaction evidence="13 17">
        <text>a UDP-3-O-[(3R)-3-hydroxyacyl]-N-acetyl-alpha-D-glucosamine + H2O = a UDP-3-O-[(3R)-3-hydroxyacyl]-alpha-D-glucosamine + acetate</text>
        <dbReference type="Rhea" id="RHEA:67816"/>
        <dbReference type="ChEBI" id="CHEBI:15377"/>
        <dbReference type="ChEBI" id="CHEBI:30089"/>
        <dbReference type="ChEBI" id="CHEBI:137740"/>
        <dbReference type="ChEBI" id="CHEBI:173225"/>
        <dbReference type="EC" id="3.5.1.108"/>
    </reaction>
</comment>
<dbReference type="PANTHER" id="PTHR33694:SF1">
    <property type="entry name" value="UDP-3-O-ACYL-N-ACETYLGLUCOSAMINE DEACETYLASE 1, MITOCHONDRIAL-RELATED"/>
    <property type="match status" value="1"/>
</dbReference>
<name>A0A1H8ZMB3_9BACT</name>
<dbReference type="UniPathway" id="UPA00359">
    <property type="reaction ID" value="UER00478"/>
</dbReference>
<evidence type="ECO:0000256" key="16">
    <source>
        <dbReference type="ARBA" id="ARBA00061355"/>
    </source>
</evidence>
<accession>A0A1H8ZMB3</accession>
<dbReference type="PANTHER" id="PTHR33694">
    <property type="entry name" value="UDP-3-O-ACYL-N-ACETYLGLUCOSAMINE DEACETYLASE 1, MITOCHONDRIAL-RELATED"/>
    <property type="match status" value="1"/>
</dbReference>
<feature type="binding site" evidence="17">
    <location>
        <position position="78"/>
    </location>
    <ligand>
        <name>Zn(2+)</name>
        <dbReference type="ChEBI" id="CHEBI:29105"/>
    </ligand>
</feature>
<dbReference type="EC" id="3.5.1.108" evidence="17"/>
<dbReference type="InParanoid" id="A0A1H8ZMB3"/>
<dbReference type="GO" id="GO:0103117">
    <property type="term" value="F:UDP-3-O-acyl-N-acetylglucosamine deacetylase activity"/>
    <property type="evidence" value="ECO:0007669"/>
    <property type="project" value="UniProtKB-UniRule"/>
</dbReference>
<dbReference type="GO" id="GO:0016020">
    <property type="term" value="C:membrane"/>
    <property type="evidence" value="ECO:0007669"/>
    <property type="project" value="GOC"/>
</dbReference>
<dbReference type="Pfam" id="PF07977">
    <property type="entry name" value="FabA"/>
    <property type="match status" value="1"/>
</dbReference>
<feature type="binding site" evidence="17">
    <location>
        <position position="260"/>
    </location>
    <ligand>
        <name>Zn(2+)</name>
        <dbReference type="ChEBI" id="CHEBI:29105"/>
    </ligand>
</feature>
<dbReference type="Gene3D" id="3.10.129.10">
    <property type="entry name" value="Hotdog Thioesterase"/>
    <property type="match status" value="1"/>
</dbReference>
<feature type="active site" evidence="18">
    <location>
        <position position="366"/>
    </location>
</feature>
<evidence type="ECO:0000256" key="12">
    <source>
        <dbReference type="ARBA" id="ARBA00023239"/>
    </source>
</evidence>
<dbReference type="EC" id="4.2.1.59" evidence="18"/>
<dbReference type="Pfam" id="PF03331">
    <property type="entry name" value="LpxC"/>
    <property type="match status" value="2"/>
</dbReference>
<dbReference type="STRING" id="478744.SAMN05444359_101379"/>
<keyword evidence="11 17" id="KW-0443">Lipid metabolism</keyword>
<evidence type="ECO:0000256" key="8">
    <source>
        <dbReference type="ARBA" id="ARBA00022723"/>
    </source>
</evidence>
<dbReference type="FunFam" id="3.10.129.10:FF:000001">
    <property type="entry name" value="3-hydroxyacyl-[acyl-carrier-protein] dehydratase FabZ"/>
    <property type="match status" value="1"/>
</dbReference>
<dbReference type="Proteomes" id="UP000199021">
    <property type="component" value="Unassembled WGS sequence"/>
</dbReference>
<evidence type="ECO:0000256" key="1">
    <source>
        <dbReference type="ARBA" id="ARBA00001947"/>
    </source>
</evidence>
<comment type="similarity">
    <text evidence="18">Belongs to the thioester dehydratase family. FabZ subfamily.</text>
</comment>
<keyword evidence="6 17" id="KW-0444">Lipid biosynthesis</keyword>
<comment type="similarity">
    <text evidence="17">Belongs to the LpxC family.</text>
</comment>
<keyword evidence="10 17" id="KW-0862">Zinc</keyword>
<comment type="function">
    <text evidence="2 17">Catalyzes the hydrolysis of UDP-3-O-myristoyl-N-acetylglucosamine to form UDP-3-O-myristoylglucosamine and acetate, the committed step in lipid A biosynthesis.</text>
</comment>
<dbReference type="InterPro" id="IPR029069">
    <property type="entry name" value="HotDog_dom_sf"/>
</dbReference>
<comment type="similarity">
    <text evidence="15">In the N-terminal section; belongs to the LpxC family.</text>
</comment>
<keyword evidence="20" id="KW-1185">Reference proteome</keyword>
<reference evidence="20" key="1">
    <citation type="submission" date="2016-10" db="EMBL/GenBank/DDBJ databases">
        <authorList>
            <person name="Varghese N."/>
            <person name="Submissions S."/>
        </authorList>
    </citation>
    <scope>NUCLEOTIDE SEQUENCE [LARGE SCALE GENOMIC DNA]</scope>
    <source>
        <strain evidence="20">DSM 24740</strain>
    </source>
</reference>
<keyword evidence="12 18" id="KW-0456">Lyase</keyword>
<evidence type="ECO:0000256" key="5">
    <source>
        <dbReference type="ARBA" id="ARBA00022490"/>
    </source>
</evidence>
<evidence type="ECO:0000313" key="20">
    <source>
        <dbReference type="Proteomes" id="UP000199021"/>
    </source>
</evidence>
<dbReference type="Gene3D" id="3.30.230.20">
    <property type="entry name" value="lpxc deacetylase, domain 1"/>
    <property type="match status" value="1"/>
</dbReference>
<protein>
    <recommendedName>
        <fullName evidence="17 18">Multifunctional fusion protein</fullName>
    </recommendedName>
    <domain>
        <recommendedName>
            <fullName evidence="18">3-hydroxyacyl-[acyl-carrier-protein] dehydratase FabZ</fullName>
            <ecNumber evidence="18">4.2.1.59</ecNumber>
        </recommendedName>
        <alternativeName>
            <fullName evidence="18">(3R)-hydroxymyristoyl-[acyl-carrier-protein] dehydratase</fullName>
        </alternativeName>
        <alternativeName>
            <fullName evidence="18">Beta-hydroxyacyl-ACP dehydratase</fullName>
            <shortName evidence="18">(3R)-hydroxymyristoyl-ACP dehydrase</shortName>
        </alternativeName>
    </domain>
    <domain>
        <recommendedName>
            <fullName evidence="17">UDP-3-O-acyl-N-acetylglucosamine deacetylase</fullName>
            <shortName evidence="17">UDP-3-O-acyl-GlcNAc deacetylase</shortName>
            <ecNumber evidence="17">3.5.1.108</ecNumber>
        </recommendedName>
        <alternativeName>
            <fullName evidence="17">UDP-3-O-[R-3-hydroxymyristoyl]-N-acetylglucosamine deacetylase</fullName>
        </alternativeName>
    </domain>
</protein>